<proteinExistence type="predicted"/>
<evidence type="ECO:0000313" key="1">
    <source>
        <dbReference type="EMBL" id="KAK8502091.1"/>
    </source>
</evidence>
<evidence type="ECO:0000313" key="2">
    <source>
        <dbReference type="Proteomes" id="UP001472677"/>
    </source>
</evidence>
<gene>
    <name evidence="1" type="ORF">V6N12_012545</name>
</gene>
<comment type="caution">
    <text evidence="1">The sequence shown here is derived from an EMBL/GenBank/DDBJ whole genome shotgun (WGS) entry which is preliminary data.</text>
</comment>
<organism evidence="1 2">
    <name type="scientific">Hibiscus sabdariffa</name>
    <name type="common">roselle</name>
    <dbReference type="NCBI Taxonomy" id="183260"/>
    <lineage>
        <taxon>Eukaryota</taxon>
        <taxon>Viridiplantae</taxon>
        <taxon>Streptophyta</taxon>
        <taxon>Embryophyta</taxon>
        <taxon>Tracheophyta</taxon>
        <taxon>Spermatophyta</taxon>
        <taxon>Magnoliopsida</taxon>
        <taxon>eudicotyledons</taxon>
        <taxon>Gunneridae</taxon>
        <taxon>Pentapetalae</taxon>
        <taxon>rosids</taxon>
        <taxon>malvids</taxon>
        <taxon>Malvales</taxon>
        <taxon>Malvaceae</taxon>
        <taxon>Malvoideae</taxon>
        <taxon>Hibiscus</taxon>
    </lineage>
</organism>
<protein>
    <submittedName>
        <fullName evidence="1">Uncharacterized protein</fullName>
    </submittedName>
</protein>
<reference evidence="1 2" key="1">
    <citation type="journal article" date="2024" name="G3 (Bethesda)">
        <title>Genome assembly of Hibiscus sabdariffa L. provides insights into metabolisms of medicinal natural products.</title>
        <authorList>
            <person name="Kim T."/>
        </authorList>
    </citation>
    <scope>NUCLEOTIDE SEQUENCE [LARGE SCALE GENOMIC DNA]</scope>
    <source>
        <strain evidence="1">TK-2024</strain>
        <tissue evidence="1">Old leaves</tissue>
    </source>
</reference>
<name>A0ABR2B5G9_9ROSI</name>
<accession>A0ABR2B5G9</accession>
<keyword evidence="2" id="KW-1185">Reference proteome</keyword>
<sequence>MCMLIAHLWYLEPCEKVESLVCSFRAVSSRPSIIGETDDEFSSFFAPVDSFQLHIPVPSLWSGVNTRTRSLFKSSPSPALLWSKIKIQSSLAGHLFLIATSTDVTLLFPSVDYTLVQSIGD</sequence>
<dbReference type="EMBL" id="JBBPBM010000176">
    <property type="protein sequence ID" value="KAK8502091.1"/>
    <property type="molecule type" value="Genomic_DNA"/>
</dbReference>
<dbReference type="Proteomes" id="UP001472677">
    <property type="component" value="Unassembled WGS sequence"/>
</dbReference>